<organism evidence="13 14">
    <name type="scientific">Desulfarculus baarsii (strain ATCC 33931 / DSM 2075 / LMG 7858 / VKM B-1802 / 2st14)</name>
    <dbReference type="NCBI Taxonomy" id="644282"/>
    <lineage>
        <taxon>Bacteria</taxon>
        <taxon>Pseudomonadati</taxon>
        <taxon>Thermodesulfobacteriota</taxon>
        <taxon>Desulfarculia</taxon>
        <taxon>Desulfarculales</taxon>
        <taxon>Desulfarculaceae</taxon>
        <taxon>Desulfarculus</taxon>
    </lineage>
</organism>
<dbReference type="InterPro" id="IPR013644">
    <property type="entry name" value="DXP_reductoisomerase_C"/>
</dbReference>
<feature type="binding site" evidence="9">
    <location>
        <position position="152"/>
    </location>
    <ligand>
        <name>Mn(2+)</name>
        <dbReference type="ChEBI" id="CHEBI:29035"/>
    </ligand>
</feature>
<dbReference type="InterPro" id="IPR003821">
    <property type="entry name" value="DXP_reductoisomerase"/>
</dbReference>
<evidence type="ECO:0000313" key="13">
    <source>
        <dbReference type="EMBL" id="ADK84118.1"/>
    </source>
</evidence>
<keyword evidence="5 9" id="KW-0560">Oxidoreductase</keyword>
<feature type="domain" description="1-deoxy-D-xylulose 5-phosphate reductoisomerase N-terminal" evidence="10">
    <location>
        <begin position="5"/>
        <end position="132"/>
    </location>
</feature>
<dbReference type="eggNOG" id="COG0743">
    <property type="taxonomic scope" value="Bacteria"/>
</dbReference>
<feature type="binding site" evidence="9">
    <location>
        <position position="11"/>
    </location>
    <ligand>
        <name>NADPH</name>
        <dbReference type="ChEBI" id="CHEBI:57783"/>
    </ligand>
</feature>
<feature type="binding site" evidence="9">
    <location>
        <position position="150"/>
    </location>
    <ligand>
        <name>Mn(2+)</name>
        <dbReference type="ChEBI" id="CHEBI:29035"/>
    </ligand>
</feature>
<dbReference type="OrthoDB" id="9806546at2"/>
<evidence type="ECO:0000259" key="10">
    <source>
        <dbReference type="Pfam" id="PF02670"/>
    </source>
</evidence>
<name>E1QEY2_DESB2</name>
<evidence type="ECO:0000313" key="14">
    <source>
        <dbReference type="Proteomes" id="UP000009047"/>
    </source>
</evidence>
<dbReference type="GO" id="GO:0030145">
    <property type="term" value="F:manganese ion binding"/>
    <property type="evidence" value="ECO:0007669"/>
    <property type="project" value="TreeGrafter"/>
</dbReference>
<feature type="binding site" evidence="9">
    <location>
        <position position="151"/>
    </location>
    <ligand>
        <name>1-deoxy-D-xylulose 5-phosphate</name>
        <dbReference type="ChEBI" id="CHEBI:57792"/>
    </ligand>
</feature>
<dbReference type="PANTHER" id="PTHR30525:SF0">
    <property type="entry name" value="1-DEOXY-D-XYLULOSE 5-PHOSPHATE REDUCTOISOMERASE, CHLOROPLASTIC"/>
    <property type="match status" value="1"/>
</dbReference>
<evidence type="ECO:0000259" key="12">
    <source>
        <dbReference type="Pfam" id="PF13288"/>
    </source>
</evidence>
<evidence type="ECO:0000256" key="7">
    <source>
        <dbReference type="ARBA" id="ARBA00023229"/>
    </source>
</evidence>
<dbReference type="AlphaFoldDB" id="E1QEY2"/>
<dbReference type="Pfam" id="PF13288">
    <property type="entry name" value="DXPR_C"/>
    <property type="match status" value="1"/>
</dbReference>
<dbReference type="InterPro" id="IPR013512">
    <property type="entry name" value="DXP_reductoisomerase_N"/>
</dbReference>
<evidence type="ECO:0000256" key="9">
    <source>
        <dbReference type="HAMAP-Rule" id="MF_00183"/>
    </source>
</evidence>
<dbReference type="GO" id="GO:0030604">
    <property type="term" value="F:1-deoxy-D-xylulose-5-phosphate reductoisomerase activity"/>
    <property type="evidence" value="ECO:0007669"/>
    <property type="project" value="UniProtKB-UniRule"/>
</dbReference>
<dbReference type="HAMAP" id="MF_00183">
    <property type="entry name" value="DXP_reductoisom"/>
    <property type="match status" value="1"/>
</dbReference>
<evidence type="ECO:0000256" key="5">
    <source>
        <dbReference type="ARBA" id="ARBA00023002"/>
    </source>
</evidence>
<dbReference type="InterPro" id="IPR036291">
    <property type="entry name" value="NAD(P)-bd_dom_sf"/>
</dbReference>
<evidence type="ECO:0000256" key="8">
    <source>
        <dbReference type="ARBA" id="ARBA00048543"/>
    </source>
</evidence>
<reference evidence="13 14" key="1">
    <citation type="journal article" date="2010" name="Stand. Genomic Sci.">
        <title>Complete genome sequence of Desulfarculus baarsii type strain (2st14).</title>
        <authorList>
            <person name="Sun H."/>
            <person name="Spring S."/>
            <person name="Lapidus A."/>
            <person name="Davenport K."/>
            <person name="Del Rio T.G."/>
            <person name="Tice H."/>
            <person name="Nolan M."/>
            <person name="Copeland A."/>
            <person name="Cheng J.F."/>
            <person name="Lucas S."/>
            <person name="Tapia R."/>
            <person name="Goodwin L."/>
            <person name="Pitluck S."/>
            <person name="Ivanova N."/>
            <person name="Pagani I."/>
            <person name="Mavromatis K."/>
            <person name="Ovchinnikova G."/>
            <person name="Pati A."/>
            <person name="Chen A."/>
            <person name="Palaniappan K."/>
            <person name="Hauser L."/>
            <person name="Chang Y.J."/>
            <person name="Jeffries C.D."/>
            <person name="Detter J.C."/>
            <person name="Han C."/>
            <person name="Rohde M."/>
            <person name="Brambilla E."/>
            <person name="Goker M."/>
            <person name="Woyke T."/>
            <person name="Bristow J."/>
            <person name="Eisen J.A."/>
            <person name="Markowitz V."/>
            <person name="Hugenholtz P."/>
            <person name="Kyrpides N.C."/>
            <person name="Klenk H.P."/>
            <person name="Land M."/>
        </authorList>
    </citation>
    <scope>NUCLEOTIDE SEQUENCE [LARGE SCALE GENOMIC DNA]</scope>
    <source>
        <strain evidence="14">ATCC 33931 / DSM 2075 / LMG 7858 / VKM B-1802 / 2st14</strain>
    </source>
</reference>
<feature type="binding site" evidence="9">
    <location>
        <position position="13"/>
    </location>
    <ligand>
        <name>NADPH</name>
        <dbReference type="ChEBI" id="CHEBI:57783"/>
    </ligand>
</feature>
<evidence type="ECO:0000256" key="2">
    <source>
        <dbReference type="ARBA" id="ARBA00006825"/>
    </source>
</evidence>
<dbReference type="RefSeq" id="WP_013257573.1">
    <property type="nucleotide sequence ID" value="NC_014365.1"/>
</dbReference>
<keyword evidence="4 9" id="KW-0521">NADP</keyword>
<dbReference type="Pfam" id="PF02670">
    <property type="entry name" value="DXP_reductoisom"/>
    <property type="match status" value="1"/>
</dbReference>
<feature type="binding site" evidence="9">
    <location>
        <position position="125"/>
    </location>
    <ligand>
        <name>1-deoxy-D-xylulose 5-phosphate</name>
        <dbReference type="ChEBI" id="CHEBI:57792"/>
    </ligand>
</feature>
<keyword evidence="7 9" id="KW-0414">Isoprene biosynthesis</keyword>
<keyword evidence="14" id="KW-1185">Reference proteome</keyword>
<feature type="binding site" evidence="9">
    <location>
        <position position="14"/>
    </location>
    <ligand>
        <name>NADPH</name>
        <dbReference type="ChEBI" id="CHEBI:57783"/>
    </ligand>
</feature>
<feature type="binding site" evidence="9">
    <location>
        <position position="205"/>
    </location>
    <ligand>
        <name>NADPH</name>
        <dbReference type="ChEBI" id="CHEBI:57783"/>
    </ligand>
</feature>
<dbReference type="Pfam" id="PF08436">
    <property type="entry name" value="DXP_redisom_C"/>
    <property type="match status" value="1"/>
</dbReference>
<feature type="domain" description="DXP reductoisomerase C-terminal" evidence="12">
    <location>
        <begin position="261"/>
        <end position="377"/>
    </location>
</feature>
<comment type="similarity">
    <text evidence="2 9">Belongs to the DXR family.</text>
</comment>
<sequence>MKKRLAILGSTGSIGQSTLDVVRRQAERFEIVSLTAASSVEALAAQAIEFRPKIVAVANQEAAGRLRALLPAGLRSLVAHGAEGYLEAAAGCGAQVVVSAMVGAAGLLPTLAAVKAGLTVALANKETLVAGGELVMAEAARGGATILPVDSEHSAIFQCLLAGAPEEVARLWLTASGGPFRQLDRQALAKVTPEQALAHPNWSMGPKITVDSATLMNKGLEVIEAHWLFDQPYDKIKVVVHPQSIVHSMVEFVDGNFMAQMGPPDMRLPIALALNHPRRLRAVGPSLDPGKLAALSFEEPDPERFPALGLACQAGRAGKAAPAVLNAANEVAVRRFLAGRLGFLDIASCVEAVLERHPGLPADSIGAILEADRWARAEARAWLDRRGS</sequence>
<gene>
    <name evidence="9" type="primary">dxr</name>
    <name evidence="13" type="ordered locus">Deba_0746</name>
</gene>
<feature type="binding site" evidence="9">
    <location>
        <position position="199"/>
    </location>
    <ligand>
        <name>1-deoxy-D-xylulose 5-phosphate</name>
        <dbReference type="ChEBI" id="CHEBI:57792"/>
    </ligand>
</feature>
<dbReference type="InterPro" id="IPR026877">
    <property type="entry name" value="DXPR_C"/>
</dbReference>
<feature type="binding site" evidence="9">
    <location>
        <position position="12"/>
    </location>
    <ligand>
        <name>NADPH</name>
        <dbReference type="ChEBI" id="CHEBI:57783"/>
    </ligand>
</feature>
<feature type="binding site" evidence="9">
    <location>
        <position position="221"/>
    </location>
    <ligand>
        <name>1-deoxy-D-xylulose 5-phosphate</name>
        <dbReference type="ChEBI" id="CHEBI:57792"/>
    </ligand>
</feature>
<accession>E1QEY2</accession>
<keyword evidence="6 9" id="KW-0464">Manganese</keyword>
<dbReference type="SUPFAM" id="SSF69055">
    <property type="entry name" value="1-deoxy-D-xylulose-5-phosphate reductoisomerase, C-terminal domain"/>
    <property type="match status" value="1"/>
</dbReference>
<dbReference type="EMBL" id="CP002085">
    <property type="protein sequence ID" value="ADK84118.1"/>
    <property type="molecule type" value="Genomic_DNA"/>
</dbReference>
<dbReference type="GO" id="GO:0051484">
    <property type="term" value="P:isopentenyl diphosphate biosynthetic process, methylerythritol 4-phosphate pathway involved in terpenoid biosynthetic process"/>
    <property type="evidence" value="ECO:0007669"/>
    <property type="project" value="UniProtKB-ARBA"/>
</dbReference>
<dbReference type="NCBIfam" id="NF009114">
    <property type="entry name" value="PRK12464.1"/>
    <property type="match status" value="1"/>
</dbReference>
<evidence type="ECO:0000256" key="4">
    <source>
        <dbReference type="ARBA" id="ARBA00022857"/>
    </source>
</evidence>
<dbReference type="Gene3D" id="1.10.1740.10">
    <property type="match status" value="1"/>
</dbReference>
<comment type="catalytic activity">
    <reaction evidence="8">
        <text>2-C-methyl-D-erythritol 4-phosphate + NADP(+) = 1-deoxy-D-xylulose 5-phosphate + NADPH + H(+)</text>
        <dbReference type="Rhea" id="RHEA:13717"/>
        <dbReference type="ChEBI" id="CHEBI:15378"/>
        <dbReference type="ChEBI" id="CHEBI:57783"/>
        <dbReference type="ChEBI" id="CHEBI:57792"/>
        <dbReference type="ChEBI" id="CHEBI:58262"/>
        <dbReference type="ChEBI" id="CHEBI:58349"/>
        <dbReference type="EC" id="1.1.1.267"/>
    </reaction>
    <physiologicalReaction direction="right-to-left" evidence="8">
        <dbReference type="Rhea" id="RHEA:13719"/>
    </physiologicalReaction>
</comment>
<proteinExistence type="inferred from homology"/>
<comment type="cofactor">
    <cofactor evidence="9">
        <name>Mg(2+)</name>
        <dbReference type="ChEBI" id="CHEBI:18420"/>
    </cofactor>
    <cofactor evidence="9">
        <name>Mn(2+)</name>
        <dbReference type="ChEBI" id="CHEBI:29035"/>
    </cofactor>
</comment>
<dbReference type="PIRSF" id="PIRSF006205">
    <property type="entry name" value="Dxp_reductismrs"/>
    <property type="match status" value="1"/>
</dbReference>
<comment type="caution">
    <text evidence="9">Lacks conserved residue(s) required for the propagation of feature annotation.</text>
</comment>
<feature type="binding site" evidence="9">
    <location>
        <position position="212"/>
    </location>
    <ligand>
        <name>1-deoxy-D-xylulose 5-phosphate</name>
        <dbReference type="ChEBI" id="CHEBI:57792"/>
    </ligand>
</feature>
<dbReference type="EC" id="1.1.1.267" evidence="9"/>
<feature type="binding site" evidence="9">
    <location>
        <position position="176"/>
    </location>
    <ligand>
        <name>1-deoxy-D-xylulose 5-phosphate</name>
        <dbReference type="ChEBI" id="CHEBI:57792"/>
    </ligand>
</feature>
<dbReference type="Proteomes" id="UP000009047">
    <property type="component" value="Chromosome"/>
</dbReference>
<feature type="binding site" evidence="9">
    <location>
        <position position="152"/>
    </location>
    <ligand>
        <name>1-deoxy-D-xylulose 5-phosphate</name>
        <dbReference type="ChEBI" id="CHEBI:57792"/>
    </ligand>
</feature>
<comment type="pathway">
    <text evidence="1 9">Isoprenoid biosynthesis; isopentenyl diphosphate biosynthesis via DXP pathway; isopentenyl diphosphate from 1-deoxy-D-xylulose 5-phosphate: step 1/6.</text>
</comment>
<dbReference type="SUPFAM" id="SSF55347">
    <property type="entry name" value="Glyceraldehyde-3-phosphate dehydrogenase-like, C-terminal domain"/>
    <property type="match status" value="1"/>
</dbReference>
<keyword evidence="3 9" id="KW-0479">Metal-binding</keyword>
<dbReference type="FunFam" id="3.40.50.720:FF:000045">
    <property type="entry name" value="1-deoxy-D-xylulose 5-phosphate reductoisomerase"/>
    <property type="match status" value="1"/>
</dbReference>
<dbReference type="KEGG" id="dbr:Deba_0746"/>
<evidence type="ECO:0000256" key="3">
    <source>
        <dbReference type="ARBA" id="ARBA00022723"/>
    </source>
</evidence>
<dbReference type="PANTHER" id="PTHR30525">
    <property type="entry name" value="1-DEOXY-D-XYLULOSE 5-PHOSPHATE REDUCTOISOMERASE"/>
    <property type="match status" value="1"/>
</dbReference>
<feature type="binding site" evidence="9">
    <location>
        <position position="124"/>
    </location>
    <ligand>
        <name>NADPH</name>
        <dbReference type="ChEBI" id="CHEBI:57783"/>
    </ligand>
</feature>
<comment type="function">
    <text evidence="9">Catalyzes the NADPH-dependent rearrangement and reduction of 1-deoxy-D-xylulose-5-phosphate (DXP) to 2-C-methyl-D-erythritol 4-phosphate (MEP).</text>
</comment>
<keyword evidence="9" id="KW-0460">Magnesium</keyword>
<feature type="binding site" evidence="9">
    <location>
        <position position="37"/>
    </location>
    <ligand>
        <name>NADPH</name>
        <dbReference type="ChEBI" id="CHEBI:57783"/>
    </ligand>
</feature>
<feature type="binding site" evidence="9">
    <location>
        <position position="221"/>
    </location>
    <ligand>
        <name>Mn(2+)</name>
        <dbReference type="ChEBI" id="CHEBI:29035"/>
    </ligand>
</feature>
<feature type="binding site" evidence="9">
    <location>
        <position position="126"/>
    </location>
    <ligand>
        <name>NADPH</name>
        <dbReference type="ChEBI" id="CHEBI:57783"/>
    </ligand>
</feature>
<evidence type="ECO:0000256" key="1">
    <source>
        <dbReference type="ARBA" id="ARBA00005094"/>
    </source>
</evidence>
<feature type="domain" description="1-deoxy-D-xylulose 5-phosphate reductoisomerase C-terminal" evidence="11">
    <location>
        <begin position="146"/>
        <end position="229"/>
    </location>
</feature>
<dbReference type="STRING" id="644282.Deba_0746"/>
<feature type="binding site" evidence="9">
    <location>
        <position position="217"/>
    </location>
    <ligand>
        <name>1-deoxy-D-xylulose 5-phosphate</name>
        <dbReference type="ChEBI" id="CHEBI:57792"/>
    </ligand>
</feature>
<dbReference type="HOGENOM" id="CLU_035714_4_0_7"/>
<evidence type="ECO:0000259" key="11">
    <source>
        <dbReference type="Pfam" id="PF08436"/>
    </source>
</evidence>
<dbReference type="InterPro" id="IPR036169">
    <property type="entry name" value="DXPR_C_sf"/>
</dbReference>
<feature type="binding site" evidence="9">
    <location>
        <position position="218"/>
    </location>
    <ligand>
        <name>1-deoxy-D-xylulose 5-phosphate</name>
        <dbReference type="ChEBI" id="CHEBI:57792"/>
    </ligand>
</feature>
<dbReference type="NCBIfam" id="TIGR00243">
    <property type="entry name" value="Dxr"/>
    <property type="match status" value="1"/>
</dbReference>
<dbReference type="SUPFAM" id="SSF51735">
    <property type="entry name" value="NAD(P)-binding Rossmann-fold domains"/>
    <property type="match status" value="1"/>
</dbReference>
<evidence type="ECO:0000256" key="6">
    <source>
        <dbReference type="ARBA" id="ARBA00023211"/>
    </source>
</evidence>
<dbReference type="Gene3D" id="3.40.50.720">
    <property type="entry name" value="NAD(P)-binding Rossmann-like Domain"/>
    <property type="match status" value="1"/>
</dbReference>
<dbReference type="GO" id="GO:0070402">
    <property type="term" value="F:NADPH binding"/>
    <property type="evidence" value="ECO:0007669"/>
    <property type="project" value="InterPro"/>
</dbReference>
<dbReference type="UniPathway" id="UPA00056">
    <property type="reaction ID" value="UER00092"/>
</dbReference>
<protein>
    <recommendedName>
        <fullName evidence="9">1-deoxy-D-xylulose 5-phosphate reductoisomerase</fullName>
        <shortName evidence="9">DXP reductoisomerase</shortName>
        <ecNumber evidence="9">1.1.1.267</ecNumber>
    </recommendedName>
    <alternativeName>
        <fullName evidence="9">1-deoxyxylulose-5-phosphate reductoisomerase</fullName>
    </alternativeName>
    <alternativeName>
        <fullName evidence="9">2-C-methyl-D-erythritol 4-phosphate synthase</fullName>
    </alternativeName>
</protein>